<feature type="binding site" evidence="11">
    <location>
        <position position="219"/>
    </location>
    <ligand>
        <name>FMN</name>
        <dbReference type="ChEBI" id="CHEBI:58210"/>
    </ligand>
</feature>
<dbReference type="InterPro" id="IPR000262">
    <property type="entry name" value="FMN-dep_DH"/>
</dbReference>
<evidence type="ECO:0000256" key="11">
    <source>
        <dbReference type="HAMAP-Rule" id="MF_00354"/>
    </source>
</evidence>
<evidence type="ECO:0000313" key="13">
    <source>
        <dbReference type="EMBL" id="SFB82934.1"/>
    </source>
</evidence>
<feature type="domain" description="FMN-dependent dehydrogenase" evidence="12">
    <location>
        <begin position="243"/>
        <end position="330"/>
    </location>
</feature>
<dbReference type="NCBIfam" id="TIGR02151">
    <property type="entry name" value="IPP_isom_2"/>
    <property type="match status" value="1"/>
</dbReference>
<comment type="caution">
    <text evidence="11">Lacks conserved residue(s) required for the propagation of feature annotation.</text>
</comment>
<evidence type="ECO:0000256" key="6">
    <source>
        <dbReference type="ARBA" id="ARBA00022842"/>
    </source>
</evidence>
<dbReference type="PANTHER" id="PTHR43665">
    <property type="entry name" value="ISOPENTENYL-DIPHOSPHATE DELTA-ISOMERASE"/>
    <property type="match status" value="1"/>
</dbReference>
<evidence type="ECO:0000256" key="4">
    <source>
        <dbReference type="ARBA" id="ARBA00022643"/>
    </source>
</evidence>
<keyword evidence="2 11" id="KW-0963">Cytoplasm</keyword>
<accession>A0A1I1E778</accession>
<comment type="cofactor">
    <cofactor evidence="11">
        <name>NADPH</name>
        <dbReference type="ChEBI" id="CHEBI:57783"/>
    </cofactor>
</comment>
<evidence type="ECO:0000256" key="8">
    <source>
        <dbReference type="ARBA" id="ARBA00023229"/>
    </source>
</evidence>
<dbReference type="Pfam" id="PF01070">
    <property type="entry name" value="FMN_dh"/>
    <property type="match status" value="1"/>
</dbReference>
<feature type="binding site" evidence="11">
    <location>
        <position position="99"/>
    </location>
    <ligand>
        <name>FMN</name>
        <dbReference type="ChEBI" id="CHEBI:58210"/>
    </ligand>
</feature>
<keyword evidence="5 11" id="KW-0479">Metal-binding</keyword>
<comment type="subunit">
    <text evidence="10 11">Homooctamer. Dimer of tetramers.</text>
</comment>
<organism evidence="13 14">
    <name type="scientific">Fructobacillus durionis</name>
    <dbReference type="NCBI Taxonomy" id="283737"/>
    <lineage>
        <taxon>Bacteria</taxon>
        <taxon>Bacillati</taxon>
        <taxon>Bacillota</taxon>
        <taxon>Bacilli</taxon>
        <taxon>Lactobacillales</taxon>
        <taxon>Lactobacillaceae</taxon>
        <taxon>Fructobacillus</taxon>
    </lineage>
</organism>
<feature type="binding site" evidence="11">
    <location>
        <position position="128"/>
    </location>
    <ligand>
        <name>FMN</name>
        <dbReference type="ChEBI" id="CHEBI:58210"/>
    </ligand>
</feature>
<dbReference type="Gene3D" id="3.20.20.70">
    <property type="entry name" value="Aldolase class I"/>
    <property type="match status" value="1"/>
</dbReference>
<dbReference type="STRING" id="283737.SAMN05660453_0338"/>
<dbReference type="InterPro" id="IPR011179">
    <property type="entry name" value="IPdP_isomerase"/>
</dbReference>
<feature type="binding site" evidence="11">
    <location>
        <position position="158"/>
    </location>
    <ligand>
        <name>substrate</name>
    </ligand>
</feature>
<feature type="binding site" evidence="11">
    <location>
        <position position="189"/>
    </location>
    <ligand>
        <name>FMN</name>
        <dbReference type="ChEBI" id="CHEBI:58210"/>
    </ligand>
</feature>
<feature type="binding site" evidence="11">
    <location>
        <begin position="8"/>
        <end position="9"/>
    </location>
    <ligand>
        <name>substrate</name>
    </ligand>
</feature>
<dbReference type="HAMAP" id="MF_00354">
    <property type="entry name" value="Idi_2"/>
    <property type="match status" value="1"/>
</dbReference>
<dbReference type="GO" id="GO:0004452">
    <property type="term" value="F:isopentenyl-diphosphate delta-isomerase activity"/>
    <property type="evidence" value="ECO:0007669"/>
    <property type="project" value="UniProtKB-UniRule"/>
</dbReference>
<evidence type="ECO:0000259" key="12">
    <source>
        <dbReference type="Pfam" id="PF01070"/>
    </source>
</evidence>
<comment type="cofactor">
    <cofactor evidence="11">
        <name>Mg(2+)</name>
        <dbReference type="ChEBI" id="CHEBI:18420"/>
    </cofactor>
</comment>
<dbReference type="Proteomes" id="UP000199376">
    <property type="component" value="Unassembled WGS sequence"/>
</dbReference>
<name>A0A1I1E778_9LACO</name>
<evidence type="ECO:0000256" key="2">
    <source>
        <dbReference type="ARBA" id="ARBA00022490"/>
    </source>
</evidence>
<evidence type="ECO:0000256" key="7">
    <source>
        <dbReference type="ARBA" id="ARBA00022857"/>
    </source>
</evidence>
<comment type="subcellular location">
    <subcellularLocation>
        <location evidence="11">Cytoplasm</location>
    </subcellularLocation>
</comment>
<dbReference type="SUPFAM" id="SSF51395">
    <property type="entry name" value="FMN-linked oxidoreductases"/>
    <property type="match status" value="1"/>
</dbReference>
<keyword evidence="8 11" id="KW-0414">Isoprene biosynthesis</keyword>
<dbReference type="GO" id="GO:0005737">
    <property type="term" value="C:cytoplasm"/>
    <property type="evidence" value="ECO:0007669"/>
    <property type="project" value="UniProtKB-SubCell"/>
</dbReference>
<sequence>MNTPQSNRKNEHLSLATKFWREGENPQVGATFDDIRWIPGTLRDISLEEVQAAVQVFDHHFDWPFYIEAMTGGSESTKRVNADLASTAAKTNIAMAVGSQSVALKDLAQADSFKIVREKNPDGFLIANLGADHPIENVRAAVDMIDANAIELHINVGQELAMAEGDRSFYWLDNLATIIAKSPVPVIIKEVGFGMGTDLLKQLDALHPAAINIGGGNGTSFAQIEQARDRKHENPLDLSSFGLSTVESLLAAEKVGVKSPIIATGGIQSAKDVTTALMLGANAVSSAGHFLDTLMRDGQAGLQAEIELWQQQLPLYMTLLGAKTPAELRAAKRLYSANLKNTMQQF</sequence>
<keyword evidence="3 11" id="KW-0285">Flavoprotein</keyword>
<keyword evidence="9 11" id="KW-0413">Isomerase</keyword>
<dbReference type="GO" id="GO:0008299">
    <property type="term" value="P:isoprenoid biosynthetic process"/>
    <property type="evidence" value="ECO:0007669"/>
    <property type="project" value="UniProtKB-UniRule"/>
</dbReference>
<dbReference type="GO" id="GO:0070402">
    <property type="term" value="F:NADPH binding"/>
    <property type="evidence" value="ECO:0007669"/>
    <property type="project" value="UniProtKB-UniRule"/>
</dbReference>
<evidence type="ECO:0000256" key="3">
    <source>
        <dbReference type="ARBA" id="ARBA00022630"/>
    </source>
</evidence>
<dbReference type="AlphaFoldDB" id="A0A1I1E778"/>
<dbReference type="InterPro" id="IPR013785">
    <property type="entry name" value="Aldolase_TIM"/>
</dbReference>
<protein>
    <recommendedName>
        <fullName evidence="11">Isopentenyl-diphosphate delta-isomerase</fullName>
        <shortName evidence="11">IPP isomerase</shortName>
        <ecNumber evidence="11">5.3.3.2</ecNumber>
    </recommendedName>
    <alternativeName>
        <fullName evidence="11">Isopentenyl diphosphate:dimethylallyl diphosphate isomerase</fullName>
    </alternativeName>
    <alternativeName>
        <fullName evidence="11">Isopentenyl pyrophosphate isomerase</fullName>
    </alternativeName>
    <alternativeName>
        <fullName evidence="11">Type 2 isopentenyl diphosphate isomerase</fullName>
        <shortName evidence="11">IDI-2</shortName>
    </alternativeName>
</protein>
<gene>
    <name evidence="11" type="primary">fni</name>
    <name evidence="13" type="ORF">SAMN05660453_0338</name>
</gene>
<evidence type="ECO:0000256" key="9">
    <source>
        <dbReference type="ARBA" id="ARBA00023235"/>
    </source>
</evidence>
<feature type="binding site" evidence="11">
    <location>
        <position position="159"/>
    </location>
    <ligand>
        <name>Mg(2+)</name>
        <dbReference type="ChEBI" id="CHEBI:18420"/>
    </ligand>
</feature>
<dbReference type="GO" id="GO:0010181">
    <property type="term" value="F:FMN binding"/>
    <property type="evidence" value="ECO:0007669"/>
    <property type="project" value="UniProtKB-UniRule"/>
</dbReference>
<feature type="binding site" evidence="11">
    <location>
        <begin position="69"/>
        <end position="71"/>
    </location>
    <ligand>
        <name>FMN</name>
        <dbReference type="ChEBI" id="CHEBI:58210"/>
    </ligand>
</feature>
<dbReference type="EMBL" id="FOLI01000001">
    <property type="protein sequence ID" value="SFB82934.1"/>
    <property type="molecule type" value="Genomic_DNA"/>
</dbReference>
<dbReference type="PANTHER" id="PTHR43665:SF1">
    <property type="entry name" value="ISOPENTENYL-DIPHOSPHATE DELTA-ISOMERASE"/>
    <property type="match status" value="1"/>
</dbReference>
<evidence type="ECO:0000256" key="5">
    <source>
        <dbReference type="ARBA" id="ARBA00022723"/>
    </source>
</evidence>
<keyword evidence="14" id="KW-1185">Reference proteome</keyword>
<evidence type="ECO:0000313" key="14">
    <source>
        <dbReference type="Proteomes" id="UP000199376"/>
    </source>
</evidence>
<evidence type="ECO:0000256" key="10">
    <source>
        <dbReference type="ARBA" id="ARBA00025810"/>
    </source>
</evidence>
<comment type="function">
    <text evidence="11">Involved in the biosynthesis of isoprenoids. Catalyzes the 1,3-allylic rearrangement of the homoallylic substrate isopentenyl (IPP) to its allylic isomer, dimethylallyl diphosphate (DMAPP).</text>
</comment>
<dbReference type="GO" id="GO:0000287">
    <property type="term" value="F:magnesium ion binding"/>
    <property type="evidence" value="ECO:0007669"/>
    <property type="project" value="UniProtKB-UniRule"/>
</dbReference>
<keyword evidence="7 11" id="KW-0521">NADP</keyword>
<dbReference type="EC" id="5.3.3.2" evidence="11"/>
<keyword evidence="4 11" id="KW-0288">FMN</keyword>
<comment type="catalytic activity">
    <reaction evidence="11">
        <text>isopentenyl diphosphate = dimethylallyl diphosphate</text>
        <dbReference type="Rhea" id="RHEA:23284"/>
        <dbReference type="ChEBI" id="CHEBI:57623"/>
        <dbReference type="ChEBI" id="CHEBI:128769"/>
        <dbReference type="EC" id="5.3.3.2"/>
    </reaction>
</comment>
<feature type="binding site" evidence="11">
    <location>
        <begin position="287"/>
        <end position="288"/>
    </location>
    <ligand>
        <name>FMN</name>
        <dbReference type="ChEBI" id="CHEBI:58210"/>
    </ligand>
</feature>
<comment type="cofactor">
    <cofactor evidence="1 11">
        <name>FMN</name>
        <dbReference type="ChEBI" id="CHEBI:58210"/>
    </cofactor>
</comment>
<dbReference type="GO" id="GO:0016491">
    <property type="term" value="F:oxidoreductase activity"/>
    <property type="evidence" value="ECO:0007669"/>
    <property type="project" value="InterPro"/>
</dbReference>
<comment type="similarity">
    <text evidence="11">Belongs to the IPP isomerase type 2 family.</text>
</comment>
<dbReference type="PIRSF" id="PIRSF003314">
    <property type="entry name" value="IPP_isomerase"/>
    <property type="match status" value="1"/>
</dbReference>
<reference evidence="13 14" key="1">
    <citation type="submission" date="2016-10" db="EMBL/GenBank/DDBJ databases">
        <authorList>
            <person name="de Groot N.N."/>
        </authorList>
    </citation>
    <scope>NUCLEOTIDE SEQUENCE [LARGE SCALE GENOMIC DNA]</scope>
    <source>
        <strain evidence="13 14">DSM 19113</strain>
    </source>
</reference>
<evidence type="ECO:0000256" key="1">
    <source>
        <dbReference type="ARBA" id="ARBA00001917"/>
    </source>
</evidence>
<proteinExistence type="inferred from homology"/>
<keyword evidence="6 11" id="KW-0460">Magnesium</keyword>